<accession>A0A6G7WIZ9</accession>
<protein>
    <recommendedName>
        <fullName evidence="3">Tocopherol cyclase</fullName>
    </recommendedName>
</protein>
<dbReference type="GO" id="GO:0009976">
    <property type="term" value="F:tocopherol cyclase activity"/>
    <property type="evidence" value="ECO:0007669"/>
    <property type="project" value="InterPro"/>
</dbReference>
<dbReference type="GeneID" id="94553519"/>
<proteinExistence type="predicted"/>
<dbReference type="KEGG" id="jpo:G7058_09500"/>
<dbReference type="AlphaFoldDB" id="A0A6G7WIZ9"/>
<dbReference type="InterPro" id="IPR025893">
    <property type="entry name" value="Tocopherol_cyclase"/>
</dbReference>
<dbReference type="RefSeq" id="WP_166063319.1">
    <property type="nucleotide sequence ID" value="NZ_CP049889.1"/>
</dbReference>
<dbReference type="Proteomes" id="UP000501830">
    <property type="component" value="Chromosome"/>
</dbReference>
<reference evidence="1 2" key="1">
    <citation type="journal article" date="2017" name="Int. J. Syst. Evol. Microbiol.">
        <title>Jeotgalibaca porci sp. nov. and Jeotgalibaca arthritidis sp. nov., isolated from pigs, and emended description of the genus Jeotgalibaca.</title>
        <authorList>
            <person name="Zamora L."/>
            <person name="Perez-Sancho M."/>
            <person name="Dominguez L."/>
            <person name="Fernandez-Garayzabal J.F."/>
            <person name="Vela A.I."/>
        </authorList>
    </citation>
    <scope>NUCLEOTIDE SEQUENCE [LARGE SCALE GENOMIC DNA]</scope>
    <source>
        <strain evidence="1 2">CCUG 69148</strain>
    </source>
</reference>
<keyword evidence="2" id="KW-1185">Reference proteome</keyword>
<evidence type="ECO:0000313" key="2">
    <source>
        <dbReference type="Proteomes" id="UP000501830"/>
    </source>
</evidence>
<dbReference type="PANTHER" id="PTHR35309">
    <property type="match status" value="1"/>
</dbReference>
<evidence type="ECO:0000313" key="1">
    <source>
        <dbReference type="EMBL" id="QIK52254.1"/>
    </source>
</evidence>
<dbReference type="PANTHER" id="PTHR35309:SF4">
    <property type="entry name" value="TOCOPHEROL CYCLASE"/>
    <property type="match status" value="1"/>
</dbReference>
<dbReference type="EMBL" id="CP049889">
    <property type="protein sequence ID" value="QIK52254.1"/>
    <property type="molecule type" value="Genomic_DNA"/>
</dbReference>
<sequence length="322" mass="36458">MRKDRNLFQGNLNKKNYFEGWYYKQVSTNGKTAISFIPGISLHASDPHCFVQYIIVDETLENDIATGYVRFPVESFVWNDEPFAVKIEDNFFSESLVSVHLESATDIISGNLKLGPLTPIESTVLRPTIMGPFAYIPKMECYHGVTSMNHYLDGSLEINGRIVAFSNGKGYIEKDWGTKFPKNYVWLQSNHFEEPDTSLFFSMAYIPFYVRDFLGFISNIQLNGKEYRFATYNNSKIKLSLPSNDTILVTMENSKAKVKIFGKAEHMGNLQAPVLSGMDKTIKEGVSGTIELELWDKENNTHYHGTGSMAGIEIVDAEDLVM</sequence>
<organism evidence="1 2">
    <name type="scientific">Jeotgalibaca porci</name>
    <dbReference type="NCBI Taxonomy" id="1868793"/>
    <lineage>
        <taxon>Bacteria</taxon>
        <taxon>Bacillati</taxon>
        <taxon>Bacillota</taxon>
        <taxon>Bacilli</taxon>
        <taxon>Lactobacillales</taxon>
        <taxon>Carnobacteriaceae</taxon>
        <taxon>Jeotgalibaca</taxon>
    </lineage>
</organism>
<evidence type="ECO:0008006" key="3">
    <source>
        <dbReference type="Google" id="ProtNLM"/>
    </source>
</evidence>
<name>A0A6G7WIZ9_9LACT</name>
<dbReference type="SUPFAM" id="SSF159245">
    <property type="entry name" value="AttH-like"/>
    <property type="match status" value="1"/>
</dbReference>
<dbReference type="Pfam" id="PF14249">
    <property type="entry name" value="Tocopherol_cycl"/>
    <property type="match status" value="1"/>
</dbReference>
<gene>
    <name evidence="1" type="ORF">G7058_09500</name>
</gene>